<sequence>MEKSAYEYRGTWLQRCVVQQSTCYEEKPRQSYNFCQLSLNS</sequence>
<evidence type="ECO:0000313" key="1">
    <source>
        <dbReference type="EMBL" id="JAH24384.1"/>
    </source>
</evidence>
<accession>A0A0E9R5K2</accession>
<organism evidence="1">
    <name type="scientific">Anguilla anguilla</name>
    <name type="common">European freshwater eel</name>
    <name type="synonym">Muraena anguilla</name>
    <dbReference type="NCBI Taxonomy" id="7936"/>
    <lineage>
        <taxon>Eukaryota</taxon>
        <taxon>Metazoa</taxon>
        <taxon>Chordata</taxon>
        <taxon>Craniata</taxon>
        <taxon>Vertebrata</taxon>
        <taxon>Euteleostomi</taxon>
        <taxon>Actinopterygii</taxon>
        <taxon>Neopterygii</taxon>
        <taxon>Teleostei</taxon>
        <taxon>Anguilliformes</taxon>
        <taxon>Anguillidae</taxon>
        <taxon>Anguilla</taxon>
    </lineage>
</organism>
<protein>
    <submittedName>
        <fullName evidence="1">Uncharacterized protein</fullName>
    </submittedName>
</protein>
<dbReference type="AlphaFoldDB" id="A0A0E9R5K2"/>
<proteinExistence type="predicted"/>
<reference evidence="1" key="2">
    <citation type="journal article" date="2015" name="Fish Shellfish Immunol.">
        <title>Early steps in the European eel (Anguilla anguilla)-Vibrio vulnificus interaction in the gills: Role of the RtxA13 toxin.</title>
        <authorList>
            <person name="Callol A."/>
            <person name="Pajuelo D."/>
            <person name="Ebbesson L."/>
            <person name="Teles M."/>
            <person name="MacKenzie S."/>
            <person name="Amaro C."/>
        </authorList>
    </citation>
    <scope>NUCLEOTIDE SEQUENCE</scope>
</reference>
<reference evidence="1" key="1">
    <citation type="submission" date="2014-11" db="EMBL/GenBank/DDBJ databases">
        <authorList>
            <person name="Amaro Gonzalez C."/>
        </authorList>
    </citation>
    <scope>NUCLEOTIDE SEQUENCE</scope>
</reference>
<name>A0A0E9R5K2_ANGAN</name>
<dbReference type="EMBL" id="GBXM01084193">
    <property type="protein sequence ID" value="JAH24384.1"/>
    <property type="molecule type" value="Transcribed_RNA"/>
</dbReference>